<evidence type="ECO:0000313" key="2">
    <source>
        <dbReference type="Proteomes" id="UP001243009"/>
    </source>
</evidence>
<sequence length="92" mass="9727">MLPFAKLLGMTFTAAEPDRVTAEMPVRDDLCTRPAVLHGGAIMAFADMLGAAGSRRPPGTPDNAAYCPDSRVRYTCAPAHQSASGLLSPCYE</sequence>
<proteinExistence type="predicted"/>
<dbReference type="Gene3D" id="3.10.129.10">
    <property type="entry name" value="Hotdog Thioesterase"/>
    <property type="match status" value="1"/>
</dbReference>
<accession>A0ABT9E8F4</accession>
<gene>
    <name evidence="1" type="ORF">Q7A36_28175</name>
</gene>
<dbReference type="GO" id="GO:0016787">
    <property type="term" value="F:hydrolase activity"/>
    <property type="evidence" value="ECO:0007669"/>
    <property type="project" value="UniProtKB-KW"/>
</dbReference>
<keyword evidence="1" id="KW-0378">Hydrolase</keyword>
<name>A0ABT9E8F4_9PROT</name>
<dbReference type="RefSeq" id="WP_305107108.1">
    <property type="nucleotide sequence ID" value="NZ_JAUTWS010000043.1"/>
</dbReference>
<dbReference type="CDD" id="cd03443">
    <property type="entry name" value="PaaI_thioesterase"/>
    <property type="match status" value="1"/>
</dbReference>
<dbReference type="SUPFAM" id="SSF54637">
    <property type="entry name" value="Thioesterase/thiol ester dehydrase-isomerase"/>
    <property type="match status" value="1"/>
</dbReference>
<keyword evidence="2" id="KW-1185">Reference proteome</keyword>
<dbReference type="InterPro" id="IPR029069">
    <property type="entry name" value="HotDog_dom_sf"/>
</dbReference>
<organism evidence="1 2">
    <name type="scientific">Paracraurococcus lichenis</name>
    <dbReference type="NCBI Taxonomy" id="3064888"/>
    <lineage>
        <taxon>Bacteria</taxon>
        <taxon>Pseudomonadati</taxon>
        <taxon>Pseudomonadota</taxon>
        <taxon>Alphaproteobacteria</taxon>
        <taxon>Acetobacterales</taxon>
        <taxon>Roseomonadaceae</taxon>
        <taxon>Paracraurococcus</taxon>
    </lineage>
</organism>
<reference evidence="1 2" key="1">
    <citation type="submission" date="2023-08" db="EMBL/GenBank/DDBJ databases">
        <title>The draft genome sequence of Paracraurococcus sp. LOR1-02.</title>
        <authorList>
            <person name="Kingkaew E."/>
            <person name="Tanasupawat S."/>
        </authorList>
    </citation>
    <scope>NUCLEOTIDE SEQUENCE [LARGE SCALE GENOMIC DNA]</scope>
    <source>
        <strain evidence="1 2">LOR1-02</strain>
    </source>
</reference>
<dbReference type="EMBL" id="JAUTWS010000043">
    <property type="protein sequence ID" value="MDO9712253.1"/>
    <property type="molecule type" value="Genomic_DNA"/>
</dbReference>
<dbReference type="Proteomes" id="UP001243009">
    <property type="component" value="Unassembled WGS sequence"/>
</dbReference>
<protein>
    <submittedName>
        <fullName evidence="1">PaaI family thioesterase</fullName>
        <ecNumber evidence="1">3.1.2.-</ecNumber>
    </submittedName>
</protein>
<evidence type="ECO:0000313" key="1">
    <source>
        <dbReference type="EMBL" id="MDO9712253.1"/>
    </source>
</evidence>
<comment type="caution">
    <text evidence="1">The sequence shown here is derived from an EMBL/GenBank/DDBJ whole genome shotgun (WGS) entry which is preliminary data.</text>
</comment>
<dbReference type="EC" id="3.1.2.-" evidence="1"/>